<proteinExistence type="predicted"/>
<dbReference type="AlphaFoldDB" id="A0A5B0NTD0"/>
<dbReference type="Proteomes" id="UP000324748">
    <property type="component" value="Unassembled WGS sequence"/>
</dbReference>
<dbReference type="EMBL" id="VSWC01000082">
    <property type="protein sequence ID" value="KAA1091952.1"/>
    <property type="molecule type" value="Genomic_DNA"/>
</dbReference>
<sequence length="123" mass="14427">MYPSKRKETLPMDEVHVPRPSGRKPFRWTRYMYSSSGRKVFRWTRYMYLVQSRNGKAFLLDRGSMYRRSKRNGNPLPCLDEVTIVPRSIAEGKAVPLEDVIVVETTPTRENLEAWQGILDIYS</sequence>
<reference evidence="1 2" key="1">
    <citation type="submission" date="2019-05" db="EMBL/GenBank/DDBJ databases">
        <title>Emergence of the Ug99 lineage of the wheat stem rust pathogen through somatic hybridization.</title>
        <authorList>
            <person name="Li F."/>
            <person name="Upadhyaya N.M."/>
            <person name="Sperschneider J."/>
            <person name="Matny O."/>
            <person name="Nguyen-Phuc H."/>
            <person name="Mago R."/>
            <person name="Raley C."/>
            <person name="Miller M.E."/>
            <person name="Silverstein K.A.T."/>
            <person name="Henningsen E."/>
            <person name="Hirsch C.D."/>
            <person name="Visser B."/>
            <person name="Pretorius Z.A."/>
            <person name="Steffenson B.J."/>
            <person name="Schwessinger B."/>
            <person name="Dodds P.N."/>
            <person name="Figueroa M."/>
        </authorList>
    </citation>
    <scope>NUCLEOTIDE SEQUENCE [LARGE SCALE GENOMIC DNA]</scope>
    <source>
        <strain evidence="1">21-0</strain>
    </source>
</reference>
<keyword evidence="2" id="KW-1185">Reference proteome</keyword>
<organism evidence="1 2">
    <name type="scientific">Puccinia graminis f. sp. tritici</name>
    <dbReference type="NCBI Taxonomy" id="56615"/>
    <lineage>
        <taxon>Eukaryota</taxon>
        <taxon>Fungi</taxon>
        <taxon>Dikarya</taxon>
        <taxon>Basidiomycota</taxon>
        <taxon>Pucciniomycotina</taxon>
        <taxon>Pucciniomycetes</taxon>
        <taxon>Pucciniales</taxon>
        <taxon>Pucciniaceae</taxon>
        <taxon>Puccinia</taxon>
    </lineage>
</organism>
<comment type="caution">
    <text evidence="1">The sequence shown here is derived from an EMBL/GenBank/DDBJ whole genome shotgun (WGS) entry which is preliminary data.</text>
</comment>
<evidence type="ECO:0000313" key="1">
    <source>
        <dbReference type="EMBL" id="KAA1091952.1"/>
    </source>
</evidence>
<gene>
    <name evidence="1" type="ORF">PGT21_001145</name>
</gene>
<accession>A0A5B0NTD0</accession>
<evidence type="ECO:0000313" key="2">
    <source>
        <dbReference type="Proteomes" id="UP000324748"/>
    </source>
</evidence>
<protein>
    <submittedName>
        <fullName evidence="1">Uncharacterized protein</fullName>
    </submittedName>
</protein>
<name>A0A5B0NTD0_PUCGR</name>